<evidence type="ECO:0000313" key="1">
    <source>
        <dbReference type="EMBL" id="HGV97703.1"/>
    </source>
</evidence>
<dbReference type="PROSITE" id="PS51257">
    <property type="entry name" value="PROKAR_LIPOPROTEIN"/>
    <property type="match status" value="1"/>
</dbReference>
<name>A0A7C4TH31_UNCW3</name>
<sequence>MKRIIFLAIITIFIFGCPRKEELYFTHLYGWIKYDTTGINGIKLVVRDINPENTNYYRFRPDTTGYSSDSQPGFFEMDSVCYATSSYQGSQIVAVLVDSTDNPGWPRQYWWLNLYGGVDTVELHLTK</sequence>
<reference evidence="1" key="1">
    <citation type="journal article" date="2020" name="mSystems">
        <title>Genome- and Community-Level Interaction Insights into Carbon Utilization and Element Cycling Functions of Hydrothermarchaeota in Hydrothermal Sediment.</title>
        <authorList>
            <person name="Zhou Z."/>
            <person name="Liu Y."/>
            <person name="Xu W."/>
            <person name="Pan J."/>
            <person name="Luo Z.H."/>
            <person name="Li M."/>
        </authorList>
    </citation>
    <scope>NUCLEOTIDE SEQUENCE [LARGE SCALE GENOMIC DNA]</scope>
    <source>
        <strain evidence="1">SpSt-774</strain>
    </source>
</reference>
<gene>
    <name evidence="1" type="ORF">ENV60_05345</name>
</gene>
<organism evidence="1">
    <name type="scientific">candidate division WOR-3 bacterium</name>
    <dbReference type="NCBI Taxonomy" id="2052148"/>
    <lineage>
        <taxon>Bacteria</taxon>
        <taxon>Bacteria division WOR-3</taxon>
    </lineage>
</organism>
<dbReference type="EMBL" id="DTGZ01000097">
    <property type="protein sequence ID" value="HGV97703.1"/>
    <property type="molecule type" value="Genomic_DNA"/>
</dbReference>
<dbReference type="AlphaFoldDB" id="A0A7C4TH31"/>
<protein>
    <recommendedName>
        <fullName evidence="2">Carboxypeptidase regulatory-like domain-containing protein</fullName>
    </recommendedName>
</protein>
<comment type="caution">
    <text evidence="1">The sequence shown here is derived from an EMBL/GenBank/DDBJ whole genome shotgun (WGS) entry which is preliminary data.</text>
</comment>
<accession>A0A7C4TH31</accession>
<proteinExistence type="predicted"/>
<evidence type="ECO:0008006" key="2">
    <source>
        <dbReference type="Google" id="ProtNLM"/>
    </source>
</evidence>